<name>A0AAV7RJK5_PLEWA</name>
<gene>
    <name evidence="2" type="ORF">NDU88_005229</name>
</gene>
<comment type="caution">
    <text evidence="2">The sequence shown here is derived from an EMBL/GenBank/DDBJ whole genome shotgun (WGS) entry which is preliminary data.</text>
</comment>
<evidence type="ECO:0000313" key="2">
    <source>
        <dbReference type="EMBL" id="KAJ1152454.1"/>
    </source>
</evidence>
<evidence type="ECO:0000313" key="3">
    <source>
        <dbReference type="Proteomes" id="UP001066276"/>
    </source>
</evidence>
<sequence>MSTGGAGTQEVDKLVLTASLEDTGSDIRADSGDVAQFSPPRRPLETREEISAGQDLQPSGEDHGHSIADMLKALSVELKSGFETSNSNQAEIRSLYED</sequence>
<keyword evidence="3" id="KW-1185">Reference proteome</keyword>
<accession>A0AAV7RJK5</accession>
<dbReference type="EMBL" id="JANPWB010000009">
    <property type="protein sequence ID" value="KAJ1152454.1"/>
    <property type="molecule type" value="Genomic_DNA"/>
</dbReference>
<dbReference type="Proteomes" id="UP001066276">
    <property type="component" value="Chromosome 5"/>
</dbReference>
<dbReference type="AlphaFoldDB" id="A0AAV7RJK5"/>
<feature type="region of interest" description="Disordered" evidence="1">
    <location>
        <begin position="22"/>
        <end position="65"/>
    </location>
</feature>
<reference evidence="2" key="1">
    <citation type="journal article" date="2022" name="bioRxiv">
        <title>Sequencing and chromosome-scale assembly of the giantPleurodeles waltlgenome.</title>
        <authorList>
            <person name="Brown T."/>
            <person name="Elewa A."/>
            <person name="Iarovenko S."/>
            <person name="Subramanian E."/>
            <person name="Araus A.J."/>
            <person name="Petzold A."/>
            <person name="Susuki M."/>
            <person name="Suzuki K.-i.T."/>
            <person name="Hayashi T."/>
            <person name="Toyoda A."/>
            <person name="Oliveira C."/>
            <person name="Osipova E."/>
            <person name="Leigh N.D."/>
            <person name="Simon A."/>
            <person name="Yun M.H."/>
        </authorList>
    </citation>
    <scope>NUCLEOTIDE SEQUENCE</scope>
    <source>
        <strain evidence="2">20211129_DDA</strain>
        <tissue evidence="2">Liver</tissue>
    </source>
</reference>
<proteinExistence type="predicted"/>
<evidence type="ECO:0000256" key="1">
    <source>
        <dbReference type="SAM" id="MobiDB-lite"/>
    </source>
</evidence>
<protein>
    <submittedName>
        <fullName evidence="2">Uncharacterized protein</fullName>
    </submittedName>
</protein>
<organism evidence="2 3">
    <name type="scientific">Pleurodeles waltl</name>
    <name type="common">Iberian ribbed newt</name>
    <dbReference type="NCBI Taxonomy" id="8319"/>
    <lineage>
        <taxon>Eukaryota</taxon>
        <taxon>Metazoa</taxon>
        <taxon>Chordata</taxon>
        <taxon>Craniata</taxon>
        <taxon>Vertebrata</taxon>
        <taxon>Euteleostomi</taxon>
        <taxon>Amphibia</taxon>
        <taxon>Batrachia</taxon>
        <taxon>Caudata</taxon>
        <taxon>Salamandroidea</taxon>
        <taxon>Salamandridae</taxon>
        <taxon>Pleurodelinae</taxon>
        <taxon>Pleurodeles</taxon>
    </lineage>
</organism>